<dbReference type="Pfam" id="PF00353">
    <property type="entry name" value="HemolysinCabind"/>
    <property type="match status" value="1"/>
</dbReference>
<dbReference type="Proteomes" id="UP000266305">
    <property type="component" value="Unassembled WGS sequence"/>
</dbReference>
<evidence type="ECO:0000313" key="2">
    <source>
        <dbReference type="Proteomes" id="UP000266305"/>
    </source>
</evidence>
<dbReference type="InterPro" id="IPR011049">
    <property type="entry name" value="Serralysin-like_metalloprot_C"/>
</dbReference>
<comment type="caution">
    <text evidence="1">The sequence shown here is derived from an EMBL/GenBank/DDBJ whole genome shotgun (WGS) entry which is preliminary data.</text>
</comment>
<proteinExistence type="predicted"/>
<evidence type="ECO:0008006" key="3">
    <source>
        <dbReference type="Google" id="ProtNLM"/>
    </source>
</evidence>
<dbReference type="PRINTS" id="PR00313">
    <property type="entry name" value="CABNDNGRPT"/>
</dbReference>
<dbReference type="GO" id="GO:0005509">
    <property type="term" value="F:calcium ion binding"/>
    <property type="evidence" value="ECO:0007669"/>
    <property type="project" value="InterPro"/>
</dbReference>
<name>A0AAX1UKE9_CERSP</name>
<evidence type="ECO:0000313" key="1">
    <source>
        <dbReference type="EMBL" id="RHZ94303.1"/>
    </source>
</evidence>
<dbReference type="RefSeq" id="WP_119000411.1">
    <property type="nucleotide sequence ID" value="NZ_QWGP01000013.1"/>
</dbReference>
<dbReference type="InterPro" id="IPR018511">
    <property type="entry name" value="Hemolysin-typ_Ca-bd_CS"/>
</dbReference>
<organism evidence="1 2">
    <name type="scientific">Cereibacter sphaeroides</name>
    <name type="common">Rhodobacter sphaeroides</name>
    <dbReference type="NCBI Taxonomy" id="1063"/>
    <lineage>
        <taxon>Bacteria</taxon>
        <taxon>Pseudomonadati</taxon>
        <taxon>Pseudomonadota</taxon>
        <taxon>Alphaproteobacteria</taxon>
        <taxon>Rhodobacterales</taxon>
        <taxon>Paracoccaceae</taxon>
        <taxon>Cereibacter</taxon>
    </lineage>
</organism>
<protein>
    <recommendedName>
        <fullName evidence="3">Calcium-binding protein</fullName>
    </recommendedName>
</protein>
<dbReference type="Gene3D" id="2.150.10.10">
    <property type="entry name" value="Serralysin-like metalloprotease, C-terminal"/>
    <property type="match status" value="1"/>
</dbReference>
<dbReference type="SUPFAM" id="SSF51120">
    <property type="entry name" value="beta-Roll"/>
    <property type="match status" value="1"/>
</dbReference>
<gene>
    <name evidence="1" type="ORF">D1114_12980</name>
</gene>
<reference evidence="1 2" key="1">
    <citation type="submission" date="2018-08" db="EMBL/GenBank/DDBJ databases">
        <title>Draft genome sequence of Rhodobacter sphaeroides FY.</title>
        <authorList>
            <person name="Rayyan A."/>
            <person name="Meyer T.E."/>
            <person name="Kyndt J.A."/>
        </authorList>
    </citation>
    <scope>NUCLEOTIDE SEQUENCE [LARGE SCALE GENOMIC DNA]</scope>
    <source>
        <strain evidence="1 2">FY</strain>
    </source>
</reference>
<dbReference type="EMBL" id="QWGP01000013">
    <property type="protein sequence ID" value="RHZ94303.1"/>
    <property type="molecule type" value="Genomic_DNA"/>
</dbReference>
<dbReference type="InterPro" id="IPR001343">
    <property type="entry name" value="Hemolysn_Ca-bd"/>
</dbReference>
<dbReference type="PROSITE" id="PS00330">
    <property type="entry name" value="HEMOLYSIN_CALCIUM"/>
    <property type="match status" value="1"/>
</dbReference>
<sequence length="139" mass="14629">MLISIEDLEGSRLADRLWGDEGDNLIMGRGGSDFLEGRGGADKLFGGAGADVFVFGDDLGGVDVIGDFQEGIDRIGIGGDLARSIQDSGLGITEVLEWNARTLILSVDLEALGGQGSMDIARILHDGSLTLEADDFLFL</sequence>
<dbReference type="AlphaFoldDB" id="A0AAX1UKE9"/>
<accession>A0AAX1UKE9</accession>